<dbReference type="SUPFAM" id="SSF56112">
    <property type="entry name" value="Protein kinase-like (PK-like)"/>
    <property type="match status" value="1"/>
</dbReference>
<keyword evidence="2" id="KW-0067">ATP-binding</keyword>
<name>A0A1I8I9B7_9PLAT</name>
<keyword evidence="6" id="KW-1185">Reference proteome</keyword>
<dbReference type="PROSITE" id="PS50011">
    <property type="entry name" value="PROTEIN_KINASE_DOM"/>
    <property type="match status" value="1"/>
</dbReference>
<dbReference type="GO" id="GO:0005524">
    <property type="term" value="F:ATP binding"/>
    <property type="evidence" value="ECO:0007669"/>
    <property type="project" value="UniProtKB-KW"/>
</dbReference>
<dbReference type="GO" id="GO:0035556">
    <property type="term" value="P:intracellular signal transduction"/>
    <property type="evidence" value="ECO:0007669"/>
    <property type="project" value="TreeGrafter"/>
</dbReference>
<feature type="compositionally biased region" description="Low complexity" evidence="3">
    <location>
        <begin position="669"/>
        <end position="689"/>
    </location>
</feature>
<feature type="compositionally biased region" description="Polar residues" evidence="3">
    <location>
        <begin position="1282"/>
        <end position="1298"/>
    </location>
</feature>
<dbReference type="Proteomes" id="UP000095280">
    <property type="component" value="Unplaced"/>
</dbReference>
<feature type="chain" id="PRO_5009320788" evidence="4">
    <location>
        <begin position="25"/>
        <end position="1380"/>
    </location>
</feature>
<feature type="compositionally biased region" description="Polar residues" evidence="3">
    <location>
        <begin position="225"/>
        <end position="270"/>
    </location>
</feature>
<feature type="compositionally biased region" description="Polar residues" evidence="3">
    <location>
        <begin position="325"/>
        <end position="372"/>
    </location>
</feature>
<proteinExistence type="predicted"/>
<dbReference type="InterPro" id="IPR000719">
    <property type="entry name" value="Prot_kinase_dom"/>
</dbReference>
<dbReference type="GO" id="GO:0004674">
    <property type="term" value="F:protein serine/threonine kinase activity"/>
    <property type="evidence" value="ECO:0007669"/>
    <property type="project" value="TreeGrafter"/>
</dbReference>
<evidence type="ECO:0000259" key="5">
    <source>
        <dbReference type="PROSITE" id="PS50011"/>
    </source>
</evidence>
<dbReference type="InterPro" id="IPR011009">
    <property type="entry name" value="Kinase-like_dom_sf"/>
</dbReference>
<feature type="compositionally biased region" description="Acidic residues" evidence="3">
    <location>
        <begin position="1077"/>
        <end position="1091"/>
    </location>
</feature>
<dbReference type="PANTHER" id="PTHR24346">
    <property type="entry name" value="MAP/MICROTUBULE AFFINITY-REGULATING KINASE"/>
    <property type="match status" value="1"/>
</dbReference>
<feature type="region of interest" description="Disordered" evidence="3">
    <location>
        <begin position="659"/>
        <end position="718"/>
    </location>
</feature>
<feature type="region of interest" description="Disordered" evidence="3">
    <location>
        <begin position="1167"/>
        <end position="1214"/>
    </location>
</feature>
<dbReference type="GO" id="GO:0005737">
    <property type="term" value="C:cytoplasm"/>
    <property type="evidence" value="ECO:0007669"/>
    <property type="project" value="TreeGrafter"/>
</dbReference>
<feature type="region of interest" description="Disordered" evidence="3">
    <location>
        <begin position="1061"/>
        <end position="1118"/>
    </location>
</feature>
<feature type="compositionally biased region" description="Basic and acidic residues" evidence="3">
    <location>
        <begin position="300"/>
        <end position="324"/>
    </location>
</feature>
<evidence type="ECO:0000256" key="3">
    <source>
        <dbReference type="SAM" id="MobiDB-lite"/>
    </source>
</evidence>
<dbReference type="SMART" id="SM00220">
    <property type="entry name" value="S_TKc"/>
    <property type="match status" value="1"/>
</dbReference>
<keyword evidence="4" id="KW-0732">Signal</keyword>
<feature type="compositionally biased region" description="Basic and acidic residues" evidence="3">
    <location>
        <begin position="271"/>
        <end position="284"/>
    </location>
</feature>
<evidence type="ECO:0000313" key="7">
    <source>
        <dbReference type="WBParaSite" id="maker-uti_cns_0010649-snap-gene-0.4-mRNA-1"/>
    </source>
</evidence>
<accession>A0A1I8I9B7</accession>
<evidence type="ECO:0000256" key="4">
    <source>
        <dbReference type="SAM" id="SignalP"/>
    </source>
</evidence>
<reference evidence="7" key="1">
    <citation type="submission" date="2016-11" db="UniProtKB">
        <authorList>
            <consortium name="WormBaseParasite"/>
        </authorList>
    </citation>
    <scope>IDENTIFICATION</scope>
</reference>
<sequence>MIVSNTFKLSKAVNLLCLVCCIIAEGTGHLDAAGRSGGAGVRSAVPLRRVQEVDCRSPGSPQVADELAEILGPENVGEVRVWAELSKAVNLLCLVCCIIAGEELDKTEQNNFVRKKAFALKIGPGVVVDSHPRYRASGCSGEIRWCRCPQRGPPSESPGGGLSLAGSPQVADELAEILGPENVGEVRVWAEVGEPVLSKGGAFTDEVLRILGTGEAPWSTEQHRTAQNSTEQRRTAQNSIEQRRTAQNSTEQHTAAQNSIEQRRTAQNSTEQHRTEQNSTEQHRTAQNSTEQHRTAKNSTEQHRTTEQNSKEQHSSKDSTEQHRTAQNSRTAHRTAQNSTEQHRTAQNSKPSLNNSTSPQWPAYSSGSLCTPPSSHTAATADFLLLYGLVSCWRCCRCGPSLQRLTCFSIVLATDCLVETNCRAEVVAVEAAEAKAEAALRLRRQSHRQDQLWLLAEHAGPMVHLRLVHRVPGCAEARFYSATFGGIRNLYEQSRRQEWSTNLLRYLAATGITNETQKRQILLYTAGKEVSDLYSEIIATETDTTEGEPTVEPTVDQLITLLTKHFQARGRGRRPALSAWRCDCKTWSSKWFISPSDFLSRQPLPMPPNNVGEQADAIYVATAVRAATPVSISLATMKAASDQDSTVQAALHAIRGNHATTSSAAGMPRRSSGCPSSLSSPMRSRSCRLASLSPWSRSPPGRIPGKQRTRRGTTKSPTCAEADRLDLLTLGPRMETDNPLIIGSYQLLSVRSRLADCQVWTALHRPTEMEVVMEVYAKTGDDKALIESIVHKMSHFTQLADCKILRLLEAMDLEDAILLVYEHYSSQTLMQYAVNCPVNGTEFRRLVRSLLRTVHRLHSRCFFHGTLSTDSFVLTRQKKVKFKDAASCHLFVQSSLEPSKLDAILSKATDIWSLGILIYRLISHQLDSVGAVLPSFPGDGADGQATLAHAVRAMNLDLADLLECMTDQNPTARISTIDCLRHPYLTRGDPLAAAAAAQLNAAPSSATPSISRDVIRFLSRATGAPVSELAAAAVDNDLSGWCSAYWLLRQRLVTGRGFPELAGSSEDSQEDLAGVEGNDEDAVPADSEEPQSESQKEQKTVARSRSHGKPQEFHRGTIQLLRTRRLGLRSPAPASLSSKQQAVASSSAGASTAAAAAATVVMRALRNPNDPLPPIGSRSASQSQRSSRVDGRPQEPSQRQQQQQQQKQKTQASTRRYMAYIRSSQEATSQPMPAATSQENLPPISQKVYVDAGSEIRVRVQTRSTEQRPVDEAQMQGNQQMLTLQPQQPNRRSTTLSPRQPPNSRVDVGRPSEMLMRAGGVAAATTMPPVGVVAVTAADAAAAAAAAVAETAEADEVRPLFVWQHAVVRWPLWMQSRAAY</sequence>
<evidence type="ECO:0000256" key="1">
    <source>
        <dbReference type="ARBA" id="ARBA00022741"/>
    </source>
</evidence>
<dbReference type="Gene3D" id="1.10.510.10">
    <property type="entry name" value="Transferase(Phosphotransferase) domain 1"/>
    <property type="match status" value="1"/>
</dbReference>
<feature type="compositionally biased region" description="Low complexity" evidence="3">
    <location>
        <begin position="1194"/>
        <end position="1214"/>
    </location>
</feature>
<evidence type="ECO:0000256" key="2">
    <source>
        <dbReference type="ARBA" id="ARBA00022840"/>
    </source>
</evidence>
<protein>
    <submittedName>
        <fullName evidence="7">Protein kinase domain-containing protein</fullName>
    </submittedName>
</protein>
<keyword evidence="1" id="KW-0547">Nucleotide-binding</keyword>
<evidence type="ECO:0000313" key="6">
    <source>
        <dbReference type="Proteomes" id="UP000095280"/>
    </source>
</evidence>
<feature type="region of interest" description="Disordered" evidence="3">
    <location>
        <begin position="1282"/>
        <end position="1309"/>
    </location>
</feature>
<dbReference type="PANTHER" id="PTHR24346:SF75">
    <property type="entry name" value="AURORA KINASE"/>
    <property type="match status" value="1"/>
</dbReference>
<organism evidence="6 7">
    <name type="scientific">Macrostomum lignano</name>
    <dbReference type="NCBI Taxonomy" id="282301"/>
    <lineage>
        <taxon>Eukaryota</taxon>
        <taxon>Metazoa</taxon>
        <taxon>Spiralia</taxon>
        <taxon>Lophotrochozoa</taxon>
        <taxon>Platyhelminthes</taxon>
        <taxon>Rhabditophora</taxon>
        <taxon>Macrostomorpha</taxon>
        <taxon>Macrostomida</taxon>
        <taxon>Macrostomidae</taxon>
        <taxon>Macrostomum</taxon>
    </lineage>
</organism>
<feature type="compositionally biased region" description="Polar residues" evidence="3">
    <location>
        <begin position="1224"/>
        <end position="1240"/>
    </location>
</feature>
<feature type="compositionally biased region" description="Low complexity" evidence="3">
    <location>
        <begin position="1177"/>
        <end position="1186"/>
    </location>
</feature>
<dbReference type="WBParaSite" id="maker-uti_cns_0010649-snap-gene-0.4-mRNA-1">
    <property type="protein sequence ID" value="maker-uti_cns_0010649-snap-gene-0.4-mRNA-1"/>
    <property type="gene ID" value="maker-uti_cns_0010649-snap-gene-0.4"/>
</dbReference>
<feature type="signal peptide" evidence="4">
    <location>
        <begin position="1"/>
        <end position="24"/>
    </location>
</feature>
<dbReference type="Pfam" id="PF00069">
    <property type="entry name" value="Pkinase"/>
    <property type="match status" value="1"/>
</dbReference>
<feature type="region of interest" description="Disordered" evidence="3">
    <location>
        <begin position="214"/>
        <end position="372"/>
    </location>
</feature>
<feature type="domain" description="Protein kinase" evidence="5">
    <location>
        <begin position="745"/>
        <end position="985"/>
    </location>
</feature>
<feature type="region of interest" description="Disordered" evidence="3">
    <location>
        <begin position="1224"/>
        <end position="1243"/>
    </location>
</feature>